<keyword evidence="1" id="KW-0862">Zinc</keyword>
<proteinExistence type="predicted"/>
<gene>
    <name evidence="2" type="ORF">GSOID_T00014091001</name>
</gene>
<dbReference type="Proteomes" id="UP000001307">
    <property type="component" value="Unassembled WGS sequence"/>
</dbReference>
<accession>E4Y1N2</accession>
<name>E4Y1N2_OIKDI</name>
<dbReference type="OrthoDB" id="8170117at2759"/>
<dbReference type="Gene3D" id="1.20.140.30">
    <property type="entry name" value="MOB kinase activator"/>
    <property type="match status" value="1"/>
</dbReference>
<evidence type="ECO:0000313" key="3">
    <source>
        <dbReference type="Proteomes" id="UP000001307"/>
    </source>
</evidence>
<dbReference type="Pfam" id="PF03637">
    <property type="entry name" value="Mob1_phocein"/>
    <property type="match status" value="1"/>
</dbReference>
<feature type="binding site" evidence="1">
    <location>
        <position position="39"/>
    </location>
    <ligand>
        <name>Zn(2+)</name>
        <dbReference type="ChEBI" id="CHEBI:29105"/>
    </ligand>
</feature>
<reference evidence="2" key="1">
    <citation type="journal article" date="2010" name="Science">
        <title>Plasticity of animal genome architecture unmasked by rapid evolution of a pelagic tunicate.</title>
        <authorList>
            <person name="Denoeud F."/>
            <person name="Henriet S."/>
            <person name="Mungpakdee S."/>
            <person name="Aury J.M."/>
            <person name="Da Silva C."/>
            <person name="Brinkmann H."/>
            <person name="Mikhaleva J."/>
            <person name="Olsen L.C."/>
            <person name="Jubin C."/>
            <person name="Canestro C."/>
            <person name="Bouquet J.M."/>
            <person name="Danks G."/>
            <person name="Poulain J."/>
            <person name="Campsteijn C."/>
            <person name="Adamski M."/>
            <person name="Cross I."/>
            <person name="Yadetie F."/>
            <person name="Muffato M."/>
            <person name="Louis A."/>
            <person name="Butcher S."/>
            <person name="Tsagkogeorga G."/>
            <person name="Konrad A."/>
            <person name="Singh S."/>
            <person name="Jensen M.F."/>
            <person name="Cong E.H."/>
            <person name="Eikeseth-Otteraa H."/>
            <person name="Noel B."/>
            <person name="Anthouard V."/>
            <person name="Porcel B.M."/>
            <person name="Kachouri-Lafond R."/>
            <person name="Nishino A."/>
            <person name="Ugolini M."/>
            <person name="Chourrout P."/>
            <person name="Nishida H."/>
            <person name="Aasland R."/>
            <person name="Huzurbazar S."/>
            <person name="Westhof E."/>
            <person name="Delsuc F."/>
            <person name="Lehrach H."/>
            <person name="Reinhardt R."/>
            <person name="Weissenbach J."/>
            <person name="Roy S.W."/>
            <person name="Artiguenave F."/>
            <person name="Postlethwait J.H."/>
            <person name="Manak J.R."/>
            <person name="Thompson E.M."/>
            <person name="Jaillon O."/>
            <person name="Du Pasquier L."/>
            <person name="Boudinot P."/>
            <person name="Liberles D.A."/>
            <person name="Volff J.N."/>
            <person name="Philippe H."/>
            <person name="Lenhard B."/>
            <person name="Roest Crollius H."/>
            <person name="Wincker P."/>
            <person name="Chourrout D."/>
        </authorList>
    </citation>
    <scope>NUCLEOTIDE SEQUENCE [LARGE SCALE GENOMIC DNA]</scope>
</reference>
<dbReference type="InterPro" id="IPR036703">
    <property type="entry name" value="MOB_kinase_act_sf"/>
</dbReference>
<dbReference type="InterPro" id="IPR005301">
    <property type="entry name" value="MOB_kinase_act_fam"/>
</dbReference>
<keyword evidence="3" id="KW-1185">Reference proteome</keyword>
<dbReference type="SUPFAM" id="SSF101152">
    <property type="entry name" value="Mob1/phocein"/>
    <property type="match status" value="1"/>
</dbReference>
<dbReference type="InParanoid" id="E4Y1N2"/>
<protein>
    <submittedName>
        <fullName evidence="2">Uncharacterized protein</fullName>
    </submittedName>
</protein>
<evidence type="ECO:0000313" key="2">
    <source>
        <dbReference type="EMBL" id="CBY15776.1"/>
    </source>
</evidence>
<keyword evidence="1" id="KW-0479">Metal-binding</keyword>
<feature type="binding site" evidence="1">
    <location>
        <position position="36"/>
    </location>
    <ligand>
        <name>Zn(2+)</name>
        <dbReference type="ChEBI" id="CHEBI:29105"/>
    </ligand>
</feature>
<dbReference type="EMBL" id="FN653655">
    <property type="protein sequence ID" value="CBY15776.1"/>
    <property type="molecule type" value="Genomic_DNA"/>
</dbReference>
<dbReference type="AlphaFoldDB" id="E4Y1N2"/>
<sequence length="58" mass="6950">MVRIPSGIDQREWIATHTLGLFHNINQLYDSISELCAHCRNMTGPEKRRFTWERLFLF</sequence>
<evidence type="ECO:0000256" key="1">
    <source>
        <dbReference type="PIRSR" id="PIRSR605301-1"/>
    </source>
</evidence>
<organism evidence="2">
    <name type="scientific">Oikopleura dioica</name>
    <name type="common">Tunicate</name>
    <dbReference type="NCBI Taxonomy" id="34765"/>
    <lineage>
        <taxon>Eukaryota</taxon>
        <taxon>Metazoa</taxon>
        <taxon>Chordata</taxon>
        <taxon>Tunicata</taxon>
        <taxon>Appendicularia</taxon>
        <taxon>Copelata</taxon>
        <taxon>Oikopleuridae</taxon>
        <taxon>Oikopleura</taxon>
    </lineage>
</organism>